<dbReference type="Proteomes" id="UP001180020">
    <property type="component" value="Unassembled WGS sequence"/>
</dbReference>
<reference evidence="2" key="2">
    <citation type="submission" date="2023-06" db="EMBL/GenBank/DDBJ databases">
        <authorList>
            <person name="Ma L."/>
            <person name="Liu K.-W."/>
            <person name="Li Z."/>
            <person name="Hsiao Y.-Y."/>
            <person name="Qi Y."/>
            <person name="Fu T."/>
            <person name="Tang G."/>
            <person name="Zhang D."/>
            <person name="Sun W.-H."/>
            <person name="Liu D.-K."/>
            <person name="Li Y."/>
            <person name="Chen G.-Z."/>
            <person name="Liu X.-D."/>
            <person name="Liao X.-Y."/>
            <person name="Jiang Y.-T."/>
            <person name="Yu X."/>
            <person name="Hao Y."/>
            <person name="Huang J."/>
            <person name="Zhao X.-W."/>
            <person name="Ke S."/>
            <person name="Chen Y.-Y."/>
            <person name="Wu W.-L."/>
            <person name="Hsu J.-L."/>
            <person name="Lin Y.-F."/>
            <person name="Huang M.-D."/>
            <person name="Li C.-Y."/>
            <person name="Huang L."/>
            <person name="Wang Z.-W."/>
            <person name="Zhao X."/>
            <person name="Zhong W.-Y."/>
            <person name="Peng D.-H."/>
            <person name="Ahmad S."/>
            <person name="Lan S."/>
            <person name="Zhang J.-S."/>
            <person name="Tsai W.-C."/>
            <person name="Van De Peer Y."/>
            <person name="Liu Z.-J."/>
        </authorList>
    </citation>
    <scope>NUCLEOTIDE SEQUENCE</scope>
    <source>
        <strain evidence="2">CP</strain>
        <tissue evidence="2">Leaves</tissue>
    </source>
</reference>
<proteinExistence type="predicted"/>
<dbReference type="EMBL" id="JAUJYO010000017">
    <property type="protein sequence ID" value="KAK1292497.1"/>
    <property type="molecule type" value="Genomic_DNA"/>
</dbReference>
<dbReference type="AlphaFoldDB" id="A0AAV9CUE1"/>
<feature type="domain" description="Symplekin C-terminal" evidence="1">
    <location>
        <begin position="47"/>
        <end position="89"/>
    </location>
</feature>
<sequence>MATGISFERPDLLQLVFDIRGRAPKAVKQVVQILKETTPSADLVATDAAILIPMLSSLSKDEVLPIFPWLIDLPLDKFQTALARILQVTALV</sequence>
<dbReference type="Pfam" id="PF12295">
    <property type="entry name" value="Symplekin_C"/>
    <property type="match status" value="1"/>
</dbReference>
<dbReference type="PANTHER" id="PTHR47184">
    <property type="entry name" value="PHOSPHATIDYLINOSITOL 3-AND 4-KINASE FAMILY PROTEIN-RELATED"/>
    <property type="match status" value="1"/>
</dbReference>
<organism evidence="2 3">
    <name type="scientific">Acorus calamus</name>
    <name type="common">Sweet flag</name>
    <dbReference type="NCBI Taxonomy" id="4465"/>
    <lineage>
        <taxon>Eukaryota</taxon>
        <taxon>Viridiplantae</taxon>
        <taxon>Streptophyta</taxon>
        <taxon>Embryophyta</taxon>
        <taxon>Tracheophyta</taxon>
        <taxon>Spermatophyta</taxon>
        <taxon>Magnoliopsida</taxon>
        <taxon>Liliopsida</taxon>
        <taxon>Acoraceae</taxon>
        <taxon>Acorus</taxon>
    </lineage>
</organism>
<reference evidence="2" key="1">
    <citation type="journal article" date="2023" name="Nat. Commun.">
        <title>Diploid and tetraploid genomes of Acorus and the evolution of monocots.</title>
        <authorList>
            <person name="Ma L."/>
            <person name="Liu K.W."/>
            <person name="Li Z."/>
            <person name="Hsiao Y.Y."/>
            <person name="Qi Y."/>
            <person name="Fu T."/>
            <person name="Tang G.D."/>
            <person name="Zhang D."/>
            <person name="Sun W.H."/>
            <person name="Liu D.K."/>
            <person name="Li Y."/>
            <person name="Chen G.Z."/>
            <person name="Liu X.D."/>
            <person name="Liao X.Y."/>
            <person name="Jiang Y.T."/>
            <person name="Yu X."/>
            <person name="Hao Y."/>
            <person name="Huang J."/>
            <person name="Zhao X.W."/>
            <person name="Ke S."/>
            <person name="Chen Y.Y."/>
            <person name="Wu W.L."/>
            <person name="Hsu J.L."/>
            <person name="Lin Y.F."/>
            <person name="Huang M.D."/>
            <person name="Li C.Y."/>
            <person name="Huang L."/>
            <person name="Wang Z.W."/>
            <person name="Zhao X."/>
            <person name="Zhong W.Y."/>
            <person name="Peng D.H."/>
            <person name="Ahmad S."/>
            <person name="Lan S."/>
            <person name="Zhang J.S."/>
            <person name="Tsai W.C."/>
            <person name="Van de Peer Y."/>
            <person name="Liu Z.J."/>
        </authorList>
    </citation>
    <scope>NUCLEOTIDE SEQUENCE</scope>
    <source>
        <strain evidence="2">CP</strain>
    </source>
</reference>
<accession>A0AAV9CUE1</accession>
<dbReference type="InterPro" id="IPR022075">
    <property type="entry name" value="Symplekin_C"/>
</dbReference>
<evidence type="ECO:0000313" key="2">
    <source>
        <dbReference type="EMBL" id="KAK1292497.1"/>
    </source>
</evidence>
<dbReference type="PANTHER" id="PTHR47184:SF3">
    <property type="entry name" value="PHOSPHATIDYLINOSITOL 3-AND 4-KINASE FAMILY PROTEIN-RELATED"/>
    <property type="match status" value="1"/>
</dbReference>
<gene>
    <name evidence="2" type="ORF">QJS10_CPB17g02401</name>
</gene>
<comment type="caution">
    <text evidence="2">The sequence shown here is derived from an EMBL/GenBank/DDBJ whole genome shotgun (WGS) entry which is preliminary data.</text>
</comment>
<evidence type="ECO:0000313" key="3">
    <source>
        <dbReference type="Proteomes" id="UP001180020"/>
    </source>
</evidence>
<name>A0AAV9CUE1_ACOCL</name>
<evidence type="ECO:0000259" key="1">
    <source>
        <dbReference type="Pfam" id="PF12295"/>
    </source>
</evidence>
<protein>
    <recommendedName>
        <fullName evidence="1">Symplekin C-terminal domain-containing protein</fullName>
    </recommendedName>
</protein>
<keyword evidence="3" id="KW-1185">Reference proteome</keyword>